<dbReference type="InterPro" id="IPR043502">
    <property type="entry name" value="DNA/RNA_pol_sf"/>
</dbReference>
<reference evidence="2" key="1">
    <citation type="journal article" date="2012" name="Nat. Biotechnol.">
        <title>Draft genome sequence of pigeonpea (Cajanus cajan), an orphan legume crop of resource-poor farmers.</title>
        <authorList>
            <person name="Varshney R.K."/>
            <person name="Chen W."/>
            <person name="Li Y."/>
            <person name="Bharti A.K."/>
            <person name="Saxena R.K."/>
            <person name="Schlueter J.A."/>
            <person name="Donoghue M.T."/>
            <person name="Azam S."/>
            <person name="Fan G."/>
            <person name="Whaley A.M."/>
            <person name="Farmer A.D."/>
            <person name="Sheridan J."/>
            <person name="Iwata A."/>
            <person name="Tuteja R."/>
            <person name="Penmetsa R.V."/>
            <person name="Wu W."/>
            <person name="Upadhyaya H.D."/>
            <person name="Yang S.P."/>
            <person name="Shah T."/>
            <person name="Saxena K.B."/>
            <person name="Michael T."/>
            <person name="McCombie W.R."/>
            <person name="Yang B."/>
            <person name="Zhang G."/>
            <person name="Yang H."/>
            <person name="Wang J."/>
            <person name="Spillane C."/>
            <person name="Cook D.R."/>
            <person name="May G.D."/>
            <person name="Xu X."/>
            <person name="Jackson S.A."/>
        </authorList>
    </citation>
    <scope>NUCLEOTIDE SEQUENCE [LARGE SCALE GENOMIC DNA]</scope>
</reference>
<dbReference type="Pfam" id="PF00078">
    <property type="entry name" value="RVT_1"/>
    <property type="match status" value="1"/>
</dbReference>
<dbReference type="Proteomes" id="UP000075243">
    <property type="component" value="Unassembled WGS sequence"/>
</dbReference>
<dbReference type="AlphaFoldDB" id="A0A151R0Z7"/>
<dbReference type="Gramene" id="C.cajan_39099.t">
    <property type="protein sequence ID" value="C.cajan_39099.t.cds1"/>
    <property type="gene ID" value="C.cajan_39099"/>
</dbReference>
<evidence type="ECO:0000313" key="3">
    <source>
        <dbReference type="Proteomes" id="UP000075243"/>
    </source>
</evidence>
<gene>
    <name evidence="2" type="ORF">KK1_042628</name>
</gene>
<dbReference type="PROSITE" id="PS50878">
    <property type="entry name" value="RT_POL"/>
    <property type="match status" value="1"/>
</dbReference>
<accession>A0A151R0Z7</accession>
<keyword evidence="3" id="KW-1185">Reference proteome</keyword>
<dbReference type="PANTHER" id="PTHR31635:SF196">
    <property type="entry name" value="REVERSE TRANSCRIPTASE DOMAIN-CONTAINING PROTEIN-RELATED"/>
    <property type="match status" value="1"/>
</dbReference>
<name>A0A151R0Z7_CAJCA</name>
<feature type="domain" description="Reverse transcriptase" evidence="1">
    <location>
        <begin position="1"/>
        <end position="95"/>
    </location>
</feature>
<dbReference type="OMA" id="FTSTRCL"/>
<keyword evidence="2" id="KW-0548">Nucleotidyltransferase</keyword>
<evidence type="ECO:0000259" key="1">
    <source>
        <dbReference type="PROSITE" id="PS50878"/>
    </source>
</evidence>
<protein>
    <submittedName>
        <fullName evidence="2">LINE-1 reverse transcriptase isogeny</fullName>
    </submittedName>
</protein>
<dbReference type="PANTHER" id="PTHR31635">
    <property type="entry name" value="REVERSE TRANSCRIPTASE DOMAIN-CONTAINING PROTEIN-RELATED"/>
    <property type="match status" value="1"/>
</dbReference>
<dbReference type="SUPFAM" id="SSF56672">
    <property type="entry name" value="DNA/RNA polymerases"/>
    <property type="match status" value="1"/>
</dbReference>
<proteinExistence type="predicted"/>
<keyword evidence="2" id="KW-0808">Transferase</keyword>
<dbReference type="GO" id="GO:0003964">
    <property type="term" value="F:RNA-directed DNA polymerase activity"/>
    <property type="evidence" value="ECO:0007669"/>
    <property type="project" value="UniProtKB-KW"/>
</dbReference>
<organism evidence="2 3">
    <name type="scientific">Cajanus cajan</name>
    <name type="common">Pigeon pea</name>
    <name type="synonym">Cajanus indicus</name>
    <dbReference type="NCBI Taxonomy" id="3821"/>
    <lineage>
        <taxon>Eukaryota</taxon>
        <taxon>Viridiplantae</taxon>
        <taxon>Streptophyta</taxon>
        <taxon>Embryophyta</taxon>
        <taxon>Tracheophyta</taxon>
        <taxon>Spermatophyta</taxon>
        <taxon>Magnoliopsida</taxon>
        <taxon>eudicotyledons</taxon>
        <taxon>Gunneridae</taxon>
        <taxon>Pentapetalae</taxon>
        <taxon>rosids</taxon>
        <taxon>fabids</taxon>
        <taxon>Fabales</taxon>
        <taxon>Fabaceae</taxon>
        <taxon>Papilionoideae</taxon>
        <taxon>50 kb inversion clade</taxon>
        <taxon>NPAAA clade</taxon>
        <taxon>indigoferoid/millettioid clade</taxon>
        <taxon>Phaseoleae</taxon>
        <taxon>Cajanus</taxon>
    </lineage>
</organism>
<evidence type="ECO:0000313" key="2">
    <source>
        <dbReference type="EMBL" id="KYP36271.1"/>
    </source>
</evidence>
<dbReference type="EMBL" id="KQ484241">
    <property type="protein sequence ID" value="KYP36271.1"/>
    <property type="molecule type" value="Genomic_DNA"/>
</dbReference>
<keyword evidence="2" id="KW-0695">RNA-directed DNA polymerase</keyword>
<dbReference type="STRING" id="3821.A0A151R0Z7"/>
<sequence length="95" mass="11080">MGYKLGNKGWMAIKIDLEKAYDRLKWNFVKDTLQDIGLPQTFVNLIWASISSPRLRMVWNGEALEEFTPSRGIRQGDPISPYLFVLCMERLFQLI</sequence>
<dbReference type="InterPro" id="IPR000477">
    <property type="entry name" value="RT_dom"/>
</dbReference>